<organism evidence="2 3">
    <name type="scientific">Pedobacter chitinilyticus</name>
    <dbReference type="NCBI Taxonomy" id="2233776"/>
    <lineage>
        <taxon>Bacteria</taxon>
        <taxon>Pseudomonadati</taxon>
        <taxon>Bacteroidota</taxon>
        <taxon>Sphingobacteriia</taxon>
        <taxon>Sphingobacteriales</taxon>
        <taxon>Sphingobacteriaceae</taxon>
        <taxon>Pedobacter</taxon>
    </lineage>
</organism>
<evidence type="ECO:0000313" key="2">
    <source>
        <dbReference type="EMBL" id="RWU03871.1"/>
    </source>
</evidence>
<protein>
    <submittedName>
        <fullName evidence="2">GAF domain-containing protein</fullName>
    </submittedName>
</protein>
<dbReference type="RefSeq" id="WP_113649111.1">
    <property type="nucleotide sequence ID" value="NZ_QMHN01000008.1"/>
</dbReference>
<name>A0A3S3PXB0_9SPHI</name>
<accession>A0A3S3PXB0</accession>
<gene>
    <name evidence="2" type="ORF">DPV69_19480</name>
</gene>
<keyword evidence="1" id="KW-0175">Coiled coil</keyword>
<dbReference type="EMBL" id="SAYW01000008">
    <property type="protein sequence ID" value="RWU03871.1"/>
    <property type="molecule type" value="Genomic_DNA"/>
</dbReference>
<sequence length="785" mass="91705">MNTNVIKINKNECIACQIEWNLSFRPLVAYLKRRLKTEETIKKEFYRFLLEKIEKEGALAKNLMVEDLAQYKETLELIFTILTPLMANEKELYWALSTPVPDQIFFSTDLLYNFIQKNVEEHSKAGGEYQKQKEKDQIKFIYNVILKRYYNYSALTNNEMRFAYNNPETGLTQYYNVNVDTQFVDISYNKKELPVLNFEQFSGFVDDERGLELLHEVLPLSDFKFDGFTVISVTDVTLQHAIDGIRESLVNHNYQTEAYQHVIQTLRTLGGNADIEFGLLPLITVNDKPVLDVDDDSSILINAGKHFGIDDSIFYNQLELYKNNPQPIFFNKITDEQIEKTPFMEAIRKSGIQSYSILPVFYNAQLVGILEIYSKKEVLIDDMLLSRLHSAMPLLGQLFQYRIEEFNTKMDEVLKDKFTALQPSVQWKFNEQVWEFIKKNKGNKNAQDIETVTFKNLYPLFGAIDIRNSTIERNQALKEDLKLQLNKLSTSLIALKKTVKLDLIDKILYSCKNWMQRTDAFISSSDEDSLNEFLEFEVYPVLKHVEKNHPSTKAIVDEYFESINPETGEAFKNRRTLETSMQFINASVGEYLESAQDELQKTFPFYFAKFRTDGVEYDIYIGQDIAPDKPFDMLFLKNMRLWQLQSMVEIARLTNRLVDKMEKPLLTTQLIFIHSNPIDISFRNDERRFDVEGTYNIRYEVIKKRIDKVKIKDKDERLTQPGKIAMIYYNAFEANEYLTYISYLQEQGLLMSDVEMLELEELQGVSGLKALRIGVNYGVEKVDIK</sequence>
<proteinExistence type="predicted"/>
<feature type="coiled-coil region" evidence="1">
    <location>
        <begin position="471"/>
        <end position="498"/>
    </location>
</feature>
<comment type="caution">
    <text evidence="2">The sequence shown here is derived from an EMBL/GenBank/DDBJ whole genome shotgun (WGS) entry which is preliminary data.</text>
</comment>
<dbReference type="AlphaFoldDB" id="A0A3S3PXB0"/>
<evidence type="ECO:0000313" key="3">
    <source>
        <dbReference type="Proteomes" id="UP000284120"/>
    </source>
</evidence>
<keyword evidence="3" id="KW-1185">Reference proteome</keyword>
<reference evidence="2 3" key="1">
    <citation type="submission" date="2018-06" db="EMBL/GenBank/DDBJ databases">
        <title>Pedobacter endophyticus sp. nov., an endophytic bacterium isolated from a leaf of Triticum aestivum.</title>
        <authorList>
            <person name="Zhang L."/>
        </authorList>
    </citation>
    <scope>NUCLEOTIDE SEQUENCE [LARGE SCALE GENOMIC DNA]</scope>
    <source>
        <strain evidence="2 3">CM134L-2</strain>
    </source>
</reference>
<dbReference type="OrthoDB" id="627374at2"/>
<evidence type="ECO:0000256" key="1">
    <source>
        <dbReference type="SAM" id="Coils"/>
    </source>
</evidence>
<dbReference type="Proteomes" id="UP000284120">
    <property type="component" value="Unassembled WGS sequence"/>
</dbReference>